<feature type="compositionally biased region" description="Low complexity" evidence="1">
    <location>
        <begin position="364"/>
        <end position="401"/>
    </location>
</feature>
<feature type="region of interest" description="Disordered" evidence="1">
    <location>
        <begin position="18"/>
        <end position="38"/>
    </location>
</feature>
<dbReference type="Proteomes" id="UP001177023">
    <property type="component" value="Unassembled WGS sequence"/>
</dbReference>
<evidence type="ECO:0000313" key="3">
    <source>
        <dbReference type="EMBL" id="CAJ0581337.1"/>
    </source>
</evidence>
<reference evidence="3" key="1">
    <citation type="submission" date="2023-06" db="EMBL/GenBank/DDBJ databases">
        <authorList>
            <person name="Delattre M."/>
        </authorList>
    </citation>
    <scope>NUCLEOTIDE SEQUENCE</scope>
    <source>
        <strain evidence="3">AF72</strain>
    </source>
</reference>
<dbReference type="SUPFAM" id="SSF53300">
    <property type="entry name" value="vWA-like"/>
    <property type="match status" value="1"/>
</dbReference>
<proteinExistence type="predicted"/>
<sequence length="907" mass="100617">MAISFAYFFFRMVDKNAAKKEEGEEKPTTSETAQSVASDAKAYGQELVEKTKSAADEAYLKAQEKAEAIGGQLQQVAEEAKKVPEQLQKQFEQAQHAPAHSRLDEADAFVEKFGAQLAALPKQLQEMRQDGVQTQASPEDQAALRAWQAELAQVEADRLARLEDRETGGETSSGLSTDESRAIDKLAPADHISMHTSSDSGPENRRFLEQKIMSEIKNLSGESPMWDHHSIQPSDVESEFSMDMRGHGIDGSSPTHDVQFQPGSIVGPRASSDSDDFVKISVDQLRNTPPEEKKPITPEEAAQLQALIQEYDLGTDATPLATPQLNQRPAFATSGQVQQANLPSAASEDIPIQFEQQHAGFGPQPQHVQQAQQAQQAQQRDQQFQHGPQAKQGHQAQQAQPWLPPFDAPTSKEEQEILVQTHQQQYGQQPAPIESEHIRVQLNPPQQQQQQQGGQQGSRQLVDEDPRRLAEAEMFVDDAIEYLANQKNQQQAQQKQRNQSPNNASGFVMEEDMLSSQGDNRQRQQPFIRVPSAAEATSAMIKTNDVFDKMEHDDHDDMTYAPEIQSVEIPPDQMSESSENFQDIFDKIAAESQQLAHFDPMRPQSSQEAVKAQRKPSPRRDDSPPLEGEPPRLRKQSSLLSIMGVTSLQELLLSVTSLEALSNAMAKAGLESTNLVFGIDYTASNKYQGEDSFGGRSLHTIHPNVKNPYQQVISILGRTLAPFASTNAIPVYGFGDAKTSDWSVFPLRADGECKGLEEVLKAYNDITPTVDLSGPTNFAPLIYQAIEVCQRIQDYHILVIIADGQVTNEKATRRAIVQACQYPLSIIVVGVGDGPWDMMRVFDESLPKRAWDNFHFVEFHEIMKCAGGDEADVKMAVHSLLEIPDQYRCICKLGLVKSRTPQGSQNL</sequence>
<dbReference type="GO" id="GO:0005634">
    <property type="term" value="C:nucleus"/>
    <property type="evidence" value="ECO:0007669"/>
    <property type="project" value="TreeGrafter"/>
</dbReference>
<feature type="compositionally biased region" description="Polar residues" evidence="1">
    <location>
        <begin position="321"/>
        <end position="344"/>
    </location>
</feature>
<dbReference type="Pfam" id="PF07002">
    <property type="entry name" value="Copine"/>
    <property type="match status" value="1"/>
</dbReference>
<name>A0AA36D7R8_9BILA</name>
<dbReference type="PANTHER" id="PTHR45751">
    <property type="entry name" value="COPINE FAMILY PROTEIN 1"/>
    <property type="match status" value="1"/>
</dbReference>
<feature type="compositionally biased region" description="Polar residues" evidence="1">
    <location>
        <begin position="514"/>
        <end position="524"/>
    </location>
</feature>
<dbReference type="InterPro" id="IPR052079">
    <property type="entry name" value="E3_ligase/Copine_domain"/>
</dbReference>
<feature type="region of interest" description="Disordered" evidence="1">
    <location>
        <begin position="159"/>
        <end position="181"/>
    </location>
</feature>
<evidence type="ECO:0000259" key="2">
    <source>
        <dbReference type="SMART" id="SM00327"/>
    </source>
</evidence>
<feature type="compositionally biased region" description="Low complexity" evidence="1">
    <location>
        <begin position="484"/>
        <end position="499"/>
    </location>
</feature>
<keyword evidence="4" id="KW-1185">Reference proteome</keyword>
<feature type="region of interest" description="Disordered" evidence="1">
    <location>
        <begin position="315"/>
        <end position="524"/>
    </location>
</feature>
<comment type="caution">
    <text evidence="3">The sequence shown here is derived from an EMBL/GenBank/DDBJ whole genome shotgun (WGS) entry which is preliminary data.</text>
</comment>
<feature type="region of interest" description="Disordered" evidence="1">
    <location>
        <begin position="251"/>
        <end position="275"/>
    </location>
</feature>
<feature type="non-terminal residue" evidence="3">
    <location>
        <position position="907"/>
    </location>
</feature>
<dbReference type="PANTHER" id="PTHR45751:SF48">
    <property type="entry name" value="COPINE FAMILY PROTEIN 1"/>
    <property type="match status" value="1"/>
</dbReference>
<feature type="compositionally biased region" description="Polar residues" evidence="1">
    <location>
        <begin position="252"/>
        <end position="262"/>
    </location>
</feature>
<feature type="region of interest" description="Disordered" evidence="1">
    <location>
        <begin position="598"/>
        <end position="634"/>
    </location>
</feature>
<dbReference type="AlphaFoldDB" id="A0AA36D7R8"/>
<dbReference type="InterPro" id="IPR002035">
    <property type="entry name" value="VWF_A"/>
</dbReference>
<feature type="compositionally biased region" description="Basic and acidic residues" evidence="1">
    <location>
        <begin position="18"/>
        <end position="28"/>
    </location>
</feature>
<feature type="compositionally biased region" description="Basic and acidic residues" evidence="1">
    <location>
        <begin position="159"/>
        <end position="168"/>
    </location>
</feature>
<evidence type="ECO:0000256" key="1">
    <source>
        <dbReference type="SAM" id="MobiDB-lite"/>
    </source>
</evidence>
<dbReference type="GO" id="GO:0004842">
    <property type="term" value="F:ubiquitin-protein transferase activity"/>
    <property type="evidence" value="ECO:0007669"/>
    <property type="project" value="TreeGrafter"/>
</dbReference>
<dbReference type="EMBL" id="CATQJA010002663">
    <property type="protein sequence ID" value="CAJ0581337.1"/>
    <property type="molecule type" value="Genomic_DNA"/>
</dbReference>
<dbReference type="InterPro" id="IPR036465">
    <property type="entry name" value="vWFA_dom_sf"/>
</dbReference>
<dbReference type="InterPro" id="IPR010734">
    <property type="entry name" value="Copine_C"/>
</dbReference>
<dbReference type="GO" id="GO:0016567">
    <property type="term" value="P:protein ubiquitination"/>
    <property type="evidence" value="ECO:0007669"/>
    <property type="project" value="TreeGrafter"/>
</dbReference>
<gene>
    <name evidence="3" type="ORF">MSPICULIGERA_LOCUS19499</name>
</gene>
<evidence type="ECO:0000313" key="4">
    <source>
        <dbReference type="Proteomes" id="UP001177023"/>
    </source>
</evidence>
<organism evidence="3 4">
    <name type="scientific">Mesorhabditis spiculigera</name>
    <dbReference type="NCBI Taxonomy" id="96644"/>
    <lineage>
        <taxon>Eukaryota</taxon>
        <taxon>Metazoa</taxon>
        <taxon>Ecdysozoa</taxon>
        <taxon>Nematoda</taxon>
        <taxon>Chromadorea</taxon>
        <taxon>Rhabditida</taxon>
        <taxon>Rhabditina</taxon>
        <taxon>Rhabditomorpha</taxon>
        <taxon>Rhabditoidea</taxon>
        <taxon>Rhabditidae</taxon>
        <taxon>Mesorhabditinae</taxon>
        <taxon>Mesorhabditis</taxon>
    </lineage>
</organism>
<dbReference type="SMART" id="SM00327">
    <property type="entry name" value="VWA"/>
    <property type="match status" value="1"/>
</dbReference>
<accession>A0AA36D7R8</accession>
<protein>
    <recommendedName>
        <fullName evidence="2">VWFA domain-containing protein</fullName>
    </recommendedName>
</protein>
<feature type="compositionally biased region" description="Basic and acidic residues" evidence="1">
    <location>
        <begin position="461"/>
        <end position="471"/>
    </location>
</feature>
<feature type="domain" description="VWFA" evidence="2">
    <location>
        <begin position="672"/>
        <end position="861"/>
    </location>
</feature>
<feature type="compositionally biased region" description="Polar residues" evidence="1">
    <location>
        <begin position="418"/>
        <end position="428"/>
    </location>
</feature>